<dbReference type="EMBL" id="WIGM01000530">
    <property type="protein sequence ID" value="KAF6822750.1"/>
    <property type="molecule type" value="Genomic_DNA"/>
</dbReference>
<feature type="domain" description="NADH:flavin oxidoreductase/NADH oxidase N-terminal" evidence="5">
    <location>
        <begin position="30"/>
        <end position="360"/>
    </location>
</feature>
<evidence type="ECO:0000259" key="5">
    <source>
        <dbReference type="Pfam" id="PF00724"/>
    </source>
</evidence>
<dbReference type="GO" id="GO:0016491">
    <property type="term" value="F:oxidoreductase activity"/>
    <property type="evidence" value="ECO:0007669"/>
    <property type="project" value="UniProtKB-KW"/>
</dbReference>
<keyword evidence="3" id="KW-0288">FMN</keyword>
<sequence length="451" mass="48797">MPPTRFASAAVDPSPLGRPLPFPFSGRTAPNRLLKAAMSERLATWDPVNLERRGVPTRELANVYRRWGEGGYGVVLTGNFMLDYDQLEAPGNPIIPPGAPFEGERFDGFRDLAEAAKKEGSLVYAQVGHPGRQVAAAINPNPVSASDVQLEGRLMGSEYGKPRALEEEEIGEVVERFAFAAEYCYKAGFDGVQLHAAHGYLIAQFLSPTTNKRTDKYGGSLANRARILLEIAAAIRARVPDETFSLGVKVNSVEFQDGGFSTGDCAELCAALEEAGFDWVELSGGTYQELGFSHRRESTRKREAFFLEFAEGIVPLLKKTKVYVTGGLRTVEAMAEALRSVDGVGIGRPVADEFDFGRKLIKGEVGGAVRTLLLHDDFGVTGVSAGTQMKLVGEDKEPLDLSRKDHMAVFQASMGKWARGMVENGDGSKFGYVDVEGVELQPYGTAYAAAA</sequence>
<keyword evidence="7" id="KW-1185">Reference proteome</keyword>
<evidence type="ECO:0000256" key="4">
    <source>
        <dbReference type="ARBA" id="ARBA00023002"/>
    </source>
</evidence>
<keyword evidence="2" id="KW-0285">Flavoprotein</keyword>
<dbReference type="Proteomes" id="UP000639643">
    <property type="component" value="Unassembled WGS sequence"/>
</dbReference>
<proteinExistence type="inferred from homology"/>
<dbReference type="SUPFAM" id="SSF51395">
    <property type="entry name" value="FMN-linked oxidoreductases"/>
    <property type="match status" value="1"/>
</dbReference>
<dbReference type="PANTHER" id="PTHR43656">
    <property type="entry name" value="BINDING OXIDOREDUCTASE, PUTATIVE (AFU_ORTHOLOGUE AFUA_2G08260)-RELATED"/>
    <property type="match status" value="1"/>
</dbReference>
<dbReference type="Pfam" id="PF00724">
    <property type="entry name" value="Oxidored_FMN"/>
    <property type="match status" value="1"/>
</dbReference>
<comment type="caution">
    <text evidence="6">The sequence shown here is derived from an EMBL/GenBank/DDBJ whole genome shotgun (WGS) entry which is preliminary data.</text>
</comment>
<organism evidence="6 7">
    <name type="scientific">Colletotrichum musicola</name>
    <dbReference type="NCBI Taxonomy" id="2175873"/>
    <lineage>
        <taxon>Eukaryota</taxon>
        <taxon>Fungi</taxon>
        <taxon>Dikarya</taxon>
        <taxon>Ascomycota</taxon>
        <taxon>Pezizomycotina</taxon>
        <taxon>Sordariomycetes</taxon>
        <taxon>Hypocreomycetidae</taxon>
        <taxon>Glomerellales</taxon>
        <taxon>Glomerellaceae</taxon>
        <taxon>Colletotrichum</taxon>
        <taxon>Colletotrichum orchidearum species complex</taxon>
    </lineage>
</organism>
<evidence type="ECO:0000313" key="7">
    <source>
        <dbReference type="Proteomes" id="UP000639643"/>
    </source>
</evidence>
<protein>
    <submittedName>
        <fullName evidence="6">Nadh oxidase</fullName>
    </submittedName>
</protein>
<dbReference type="GO" id="GO:0010181">
    <property type="term" value="F:FMN binding"/>
    <property type="evidence" value="ECO:0007669"/>
    <property type="project" value="InterPro"/>
</dbReference>
<gene>
    <name evidence="6" type="ORF">CMUS01_10961</name>
</gene>
<dbReference type="Gene3D" id="3.20.20.70">
    <property type="entry name" value="Aldolase class I"/>
    <property type="match status" value="1"/>
</dbReference>
<dbReference type="InterPro" id="IPR051799">
    <property type="entry name" value="NADH_flavin_oxidoreductase"/>
</dbReference>
<accession>A0A8H6K1I4</accession>
<dbReference type="AlphaFoldDB" id="A0A8H6K1I4"/>
<dbReference type="PANTHER" id="PTHR43656:SF5">
    <property type="entry name" value="NADH:FLAVIN OXIDOREDUCTASE_NADH OXIDASE N-TERMINAL DOMAIN-CONTAINING PROTEIN"/>
    <property type="match status" value="1"/>
</dbReference>
<dbReference type="InterPro" id="IPR001155">
    <property type="entry name" value="OxRdtase_FMN_N"/>
</dbReference>
<evidence type="ECO:0000256" key="1">
    <source>
        <dbReference type="ARBA" id="ARBA00005979"/>
    </source>
</evidence>
<evidence type="ECO:0000256" key="3">
    <source>
        <dbReference type="ARBA" id="ARBA00022643"/>
    </source>
</evidence>
<name>A0A8H6K1I4_9PEZI</name>
<evidence type="ECO:0000313" key="6">
    <source>
        <dbReference type="EMBL" id="KAF6822750.1"/>
    </source>
</evidence>
<keyword evidence="4" id="KW-0560">Oxidoreductase</keyword>
<evidence type="ECO:0000256" key="2">
    <source>
        <dbReference type="ARBA" id="ARBA00022630"/>
    </source>
</evidence>
<dbReference type="InterPro" id="IPR013785">
    <property type="entry name" value="Aldolase_TIM"/>
</dbReference>
<dbReference type="OrthoDB" id="1663137at2759"/>
<dbReference type="CDD" id="cd04733">
    <property type="entry name" value="OYE_like_2_FMN"/>
    <property type="match status" value="1"/>
</dbReference>
<reference evidence="6" key="1">
    <citation type="journal article" date="2020" name="Phytopathology">
        <title>Genome Sequence Resources of Colletotrichum truncatum, C. plurivorum, C. musicola, and C. sojae: Four Species Pathogenic to Soybean (Glycine max).</title>
        <authorList>
            <person name="Rogerio F."/>
            <person name="Boufleur T.R."/>
            <person name="Ciampi-Guillardi M."/>
            <person name="Sukno S.A."/>
            <person name="Thon M.R."/>
            <person name="Massola Junior N.S."/>
            <person name="Baroncelli R."/>
        </authorList>
    </citation>
    <scope>NUCLEOTIDE SEQUENCE</scope>
    <source>
        <strain evidence="6">LFN0074</strain>
    </source>
</reference>
<comment type="similarity">
    <text evidence="1">Belongs to the NADH:flavin oxidoreductase/NADH oxidase family.</text>
</comment>